<dbReference type="Proteomes" id="UP000324513">
    <property type="component" value="Unassembled WGS sequence"/>
</dbReference>
<keyword evidence="7" id="KW-1185">Reference proteome</keyword>
<evidence type="ECO:0000256" key="1">
    <source>
        <dbReference type="ARBA" id="ARBA00004196"/>
    </source>
</evidence>
<organism evidence="6 7">
    <name type="scientific">Elizabethkingia miricola</name>
    <name type="common">Chryseobacterium miricola</name>
    <dbReference type="NCBI Taxonomy" id="172045"/>
    <lineage>
        <taxon>Bacteria</taxon>
        <taxon>Pseudomonadati</taxon>
        <taxon>Bacteroidota</taxon>
        <taxon>Flavobacteriia</taxon>
        <taxon>Flavobacteriales</taxon>
        <taxon>Weeksellaceae</taxon>
        <taxon>Elizabethkingia</taxon>
    </lineage>
</organism>
<proteinExistence type="predicted"/>
<keyword evidence="3" id="KW-1015">Disulfide bond</keyword>
<dbReference type="Pfam" id="PF00578">
    <property type="entry name" value="AhpC-TSA"/>
    <property type="match status" value="1"/>
</dbReference>
<evidence type="ECO:0000256" key="4">
    <source>
        <dbReference type="ARBA" id="ARBA00023284"/>
    </source>
</evidence>
<evidence type="ECO:0000313" key="6">
    <source>
        <dbReference type="EMBL" id="TYO88059.1"/>
    </source>
</evidence>
<dbReference type="InterPro" id="IPR013766">
    <property type="entry name" value="Thioredoxin_domain"/>
</dbReference>
<keyword evidence="2" id="KW-0201">Cytochrome c-type biogenesis</keyword>
<evidence type="ECO:0000256" key="2">
    <source>
        <dbReference type="ARBA" id="ARBA00022748"/>
    </source>
</evidence>
<evidence type="ECO:0000256" key="3">
    <source>
        <dbReference type="ARBA" id="ARBA00023157"/>
    </source>
</evidence>
<sequence length="469" mass="53078">MYIRGTMTRKFLEFIIIISGLIIIRSQKIEMNFPKFAGKSYDFIIFQGDRQEKVCQGIIPDNGQFTLSVPEAYGDYTGMSRWLITGTKEGGGLDMFVPGHNFSVSCMETQPNEKNIIYTNNTGNYELNTLYKNQEGILARYQAMLLATRSYDPSNVNYSVFKSEQEKQKNDYVLFQRALRKNTDYVSRFLSIVNITRGIGGELSEHEDERGRDITHYISENLNWNTLYTSGHWSGIIESWISIHSNVLKDPAEFVKEFKTITVKIPSAELYTDFCSRVAYYLGQYGKDDYIGLITPVVISSGKIIHYGGSLSSYIRGTVGAQGPDLTLIKTQLNPETDDSSPEVPAESVTIKISDLAGGKYNQVLLLFYQSDCGHCEKLLNELSANYKKYKADGVRLIGLSSDTSAEVFKEKFKKNIPKDFYCDYKGIQGDNFKNYGIFGVPTLVLLDKHGTILYRGASLKEIQSYLRK</sequence>
<gene>
    <name evidence="6" type="ORF">LX74_03421</name>
</gene>
<dbReference type="InterPro" id="IPR036249">
    <property type="entry name" value="Thioredoxin-like_sf"/>
</dbReference>
<dbReference type="Gene3D" id="3.40.30.10">
    <property type="entry name" value="Glutaredoxin"/>
    <property type="match status" value="1"/>
</dbReference>
<dbReference type="CDD" id="cd02966">
    <property type="entry name" value="TlpA_like_family"/>
    <property type="match status" value="1"/>
</dbReference>
<dbReference type="PROSITE" id="PS51352">
    <property type="entry name" value="THIOREDOXIN_2"/>
    <property type="match status" value="1"/>
</dbReference>
<keyword evidence="4" id="KW-0676">Redox-active center</keyword>
<accession>A0ABY3NCE2</accession>
<dbReference type="PANTHER" id="PTHR42852">
    <property type="entry name" value="THIOL:DISULFIDE INTERCHANGE PROTEIN DSBE"/>
    <property type="match status" value="1"/>
</dbReference>
<name>A0ABY3NCE2_ELIMR</name>
<dbReference type="PANTHER" id="PTHR42852:SF6">
    <property type="entry name" value="THIOL:DISULFIDE INTERCHANGE PROTEIN DSBE"/>
    <property type="match status" value="1"/>
</dbReference>
<feature type="domain" description="Thioredoxin" evidence="5">
    <location>
        <begin position="317"/>
        <end position="469"/>
    </location>
</feature>
<reference evidence="6 7" key="1">
    <citation type="submission" date="2019-07" db="EMBL/GenBank/DDBJ databases">
        <title>Genomic Encyclopedia of Archaeal and Bacterial Type Strains, Phase II (KMG-II): from individual species to whole genera.</title>
        <authorList>
            <person name="Goeker M."/>
        </authorList>
    </citation>
    <scope>NUCLEOTIDE SEQUENCE [LARGE SCALE GENOMIC DNA]</scope>
    <source>
        <strain evidence="6 7">DSM 14571</strain>
    </source>
</reference>
<evidence type="ECO:0000259" key="5">
    <source>
        <dbReference type="PROSITE" id="PS51352"/>
    </source>
</evidence>
<comment type="subcellular location">
    <subcellularLocation>
        <location evidence="1">Cell envelope</location>
    </subcellularLocation>
</comment>
<evidence type="ECO:0000313" key="7">
    <source>
        <dbReference type="Proteomes" id="UP000324513"/>
    </source>
</evidence>
<comment type="caution">
    <text evidence="6">The sequence shown here is derived from an EMBL/GenBank/DDBJ whole genome shotgun (WGS) entry which is preliminary data.</text>
</comment>
<protein>
    <submittedName>
        <fullName evidence="6">Peroxiredoxin</fullName>
    </submittedName>
</protein>
<dbReference type="SUPFAM" id="SSF52833">
    <property type="entry name" value="Thioredoxin-like"/>
    <property type="match status" value="1"/>
</dbReference>
<dbReference type="EMBL" id="VNHK01000014">
    <property type="protein sequence ID" value="TYO88059.1"/>
    <property type="molecule type" value="Genomic_DNA"/>
</dbReference>
<dbReference type="InterPro" id="IPR000866">
    <property type="entry name" value="AhpC/TSA"/>
</dbReference>
<dbReference type="InterPro" id="IPR050553">
    <property type="entry name" value="Thioredoxin_ResA/DsbE_sf"/>
</dbReference>